<sequence length="197" mass="21425">MVATIRQFNASIGGTAFISPSSPASPDHRIDWNFDIAGSTIATLIPSSSPTYAGRCNGGKCRLFTNGTLQMDQLVSSENRSYSVSLQFEGKLIKEEVKLNVYNLLTPPSLIVSSSIRPVNGTTLNLRCNRGTQTVHSIYFYRNDELLSCSSSHLSCSSSNVYLYFNPILGSDTGIYTCGIENPVSSNRSTGRYLDVA</sequence>
<evidence type="ECO:0000313" key="7">
    <source>
        <dbReference type="Proteomes" id="UP001176940"/>
    </source>
</evidence>
<keyword evidence="1" id="KW-0732">Signal</keyword>
<dbReference type="InterPro" id="IPR007110">
    <property type="entry name" value="Ig-like_dom"/>
</dbReference>
<dbReference type="InterPro" id="IPR013783">
    <property type="entry name" value="Ig-like_fold"/>
</dbReference>
<feature type="domain" description="Ig-like" evidence="5">
    <location>
        <begin position="107"/>
        <end position="195"/>
    </location>
</feature>
<protein>
    <recommendedName>
        <fullName evidence="5">Ig-like domain-containing protein</fullName>
    </recommendedName>
</protein>
<feature type="non-terminal residue" evidence="6">
    <location>
        <position position="197"/>
    </location>
</feature>
<dbReference type="Proteomes" id="UP001176940">
    <property type="component" value="Unassembled WGS sequence"/>
</dbReference>
<name>A0ABN9MKX6_9NEOB</name>
<keyword evidence="3" id="KW-0325">Glycoprotein</keyword>
<dbReference type="PROSITE" id="PS50835">
    <property type="entry name" value="IG_LIKE"/>
    <property type="match status" value="1"/>
</dbReference>
<evidence type="ECO:0000256" key="1">
    <source>
        <dbReference type="ARBA" id="ARBA00022729"/>
    </source>
</evidence>
<proteinExistence type="predicted"/>
<evidence type="ECO:0000256" key="3">
    <source>
        <dbReference type="ARBA" id="ARBA00023180"/>
    </source>
</evidence>
<accession>A0ABN9MKX6</accession>
<keyword evidence="4" id="KW-0393">Immunoglobulin domain</keyword>
<dbReference type="Gene3D" id="2.60.40.10">
    <property type="entry name" value="Immunoglobulins"/>
    <property type="match status" value="1"/>
</dbReference>
<gene>
    <name evidence="6" type="ORF">RIMI_LOCUS22116693</name>
</gene>
<organism evidence="6 7">
    <name type="scientific">Ranitomeya imitator</name>
    <name type="common">mimic poison frog</name>
    <dbReference type="NCBI Taxonomy" id="111125"/>
    <lineage>
        <taxon>Eukaryota</taxon>
        <taxon>Metazoa</taxon>
        <taxon>Chordata</taxon>
        <taxon>Craniata</taxon>
        <taxon>Vertebrata</taxon>
        <taxon>Euteleostomi</taxon>
        <taxon>Amphibia</taxon>
        <taxon>Batrachia</taxon>
        <taxon>Anura</taxon>
        <taxon>Neobatrachia</taxon>
        <taxon>Hyloidea</taxon>
        <taxon>Dendrobatidae</taxon>
        <taxon>Dendrobatinae</taxon>
        <taxon>Ranitomeya</taxon>
    </lineage>
</organism>
<dbReference type="PANTHER" id="PTHR44337">
    <property type="entry name" value="CARCINOEMBRYONIC ANTIGEN-RELATED CELL ADHESION MOLECULE 8"/>
    <property type="match status" value="1"/>
</dbReference>
<evidence type="ECO:0000313" key="6">
    <source>
        <dbReference type="EMBL" id="CAJ0967288.1"/>
    </source>
</evidence>
<keyword evidence="2" id="KW-1015">Disulfide bond</keyword>
<dbReference type="InterPro" id="IPR052598">
    <property type="entry name" value="IgSF_CEA-related"/>
</dbReference>
<dbReference type="PANTHER" id="PTHR44337:SF25">
    <property type="entry name" value="HEMICENTIN-1-LIKE"/>
    <property type="match status" value="1"/>
</dbReference>
<evidence type="ECO:0000259" key="5">
    <source>
        <dbReference type="PROSITE" id="PS50835"/>
    </source>
</evidence>
<reference evidence="6" key="1">
    <citation type="submission" date="2023-07" db="EMBL/GenBank/DDBJ databases">
        <authorList>
            <person name="Stuckert A."/>
        </authorList>
    </citation>
    <scope>NUCLEOTIDE SEQUENCE</scope>
</reference>
<dbReference type="InterPro" id="IPR036179">
    <property type="entry name" value="Ig-like_dom_sf"/>
</dbReference>
<dbReference type="SUPFAM" id="SSF48726">
    <property type="entry name" value="Immunoglobulin"/>
    <property type="match status" value="1"/>
</dbReference>
<dbReference type="EMBL" id="CAUEEQ010078218">
    <property type="protein sequence ID" value="CAJ0967288.1"/>
    <property type="molecule type" value="Genomic_DNA"/>
</dbReference>
<evidence type="ECO:0000256" key="4">
    <source>
        <dbReference type="ARBA" id="ARBA00023319"/>
    </source>
</evidence>
<comment type="caution">
    <text evidence="6">The sequence shown here is derived from an EMBL/GenBank/DDBJ whole genome shotgun (WGS) entry which is preliminary data.</text>
</comment>
<keyword evidence="7" id="KW-1185">Reference proteome</keyword>
<evidence type="ECO:0000256" key="2">
    <source>
        <dbReference type="ARBA" id="ARBA00023157"/>
    </source>
</evidence>